<evidence type="ECO:0000256" key="9">
    <source>
        <dbReference type="SAM" id="Phobius"/>
    </source>
</evidence>
<sequence>MNLSQLNRVLLQTLLIPVVALMFVAAILSLQIENAERTVAQMRKADNNIATATLVSVLMVNEESGLRGYQITSNEIFLQPYDYSQVPLDNALHELRDGLTQQGSDPSAVDDFIMAHNVWRNSFAAPLIAATSAGQNTRDSGLNLRGKAQMEALSDRLNNIVETQKTQRTLIGDTWQRQVRETLEILIALALIIGLAIGFFARSRLHQVSAAFQATLASLRLNAQRTYESEQRLRTTLTSIGDGVIVCDIDGIIELLNLVAQQLTGWSQAEAVHKPLEEVFRIVHETTREPLETPFAMVKKQQRVINLSSHALLLRRDGSELNVDDSGAPIHDRSGRLVGVVMVFRDITEQLRSQAALLATEKLAVAGRLAATLAHEIHNPLDAVGNLLYLMKDGATPEESTQFLQLASQELDRVTQISRAMLGMYRESKTPVAVDVKDMLESVLLLLNRQMSQLQLEVRTDFASNASVTGYPVELRQVFINLLSNAADASTQGGIIAVRTKLRSAVRSGKTGGRQAGVEITISDNGVGISDAALPQVFQPFFTTKGEHGTGLGLWVSHGIIEKHSGTIEIESSTDEQNHGTRITVFLPRLDS</sequence>
<keyword evidence="3" id="KW-0597">Phosphoprotein</keyword>
<dbReference type="SUPFAM" id="SSF55874">
    <property type="entry name" value="ATPase domain of HSP90 chaperone/DNA topoisomerase II/histidine kinase"/>
    <property type="match status" value="1"/>
</dbReference>
<evidence type="ECO:0000256" key="7">
    <source>
        <dbReference type="ARBA" id="ARBA00022840"/>
    </source>
</evidence>
<dbReference type="InterPro" id="IPR001610">
    <property type="entry name" value="PAC"/>
</dbReference>
<dbReference type="Proteomes" id="UP000584867">
    <property type="component" value="Unassembled WGS sequence"/>
</dbReference>
<evidence type="ECO:0000256" key="2">
    <source>
        <dbReference type="ARBA" id="ARBA00012438"/>
    </source>
</evidence>
<dbReference type="AlphaFoldDB" id="A0A7W7ZSR5"/>
<keyword evidence="9" id="KW-0472">Membrane</keyword>
<dbReference type="GO" id="GO:0000155">
    <property type="term" value="F:phosphorelay sensor kinase activity"/>
    <property type="evidence" value="ECO:0007669"/>
    <property type="project" value="InterPro"/>
</dbReference>
<dbReference type="Pfam" id="PF05227">
    <property type="entry name" value="CHASE3"/>
    <property type="match status" value="1"/>
</dbReference>
<keyword evidence="4" id="KW-0808">Transferase</keyword>
<protein>
    <recommendedName>
        <fullName evidence="2">histidine kinase</fullName>
        <ecNumber evidence="2">2.7.13.3</ecNumber>
    </recommendedName>
</protein>
<dbReference type="Gene3D" id="3.30.450.20">
    <property type="entry name" value="PAS domain"/>
    <property type="match status" value="1"/>
</dbReference>
<evidence type="ECO:0000256" key="5">
    <source>
        <dbReference type="ARBA" id="ARBA00022741"/>
    </source>
</evidence>
<dbReference type="Pfam" id="PF00512">
    <property type="entry name" value="HisKA"/>
    <property type="match status" value="1"/>
</dbReference>
<feature type="domain" description="PAC" evidence="12">
    <location>
        <begin position="307"/>
        <end position="359"/>
    </location>
</feature>
<keyword evidence="5" id="KW-0547">Nucleotide-binding</keyword>
<dbReference type="EC" id="2.7.13.3" evidence="2"/>
<dbReference type="InterPro" id="IPR004358">
    <property type="entry name" value="Sig_transdc_His_kin-like_C"/>
</dbReference>
<dbReference type="PANTHER" id="PTHR43065:SF10">
    <property type="entry name" value="PEROXIDE STRESS-ACTIVATED HISTIDINE KINASE MAK3"/>
    <property type="match status" value="1"/>
</dbReference>
<dbReference type="SMART" id="SM00086">
    <property type="entry name" value="PAC"/>
    <property type="match status" value="1"/>
</dbReference>
<reference evidence="13 14" key="1">
    <citation type="submission" date="2020-08" db="EMBL/GenBank/DDBJ databases">
        <title>Genomic Encyclopedia of Type Strains, Phase IV (KMG-V): Genome sequencing to study the core and pangenomes of soil and plant-associated prokaryotes.</title>
        <authorList>
            <person name="Whitman W."/>
        </authorList>
    </citation>
    <scope>NUCLEOTIDE SEQUENCE [LARGE SCALE GENOMIC DNA]</scope>
    <source>
        <strain evidence="13 14">X5P3</strain>
    </source>
</reference>
<dbReference type="RefSeq" id="WP_184258211.1">
    <property type="nucleotide sequence ID" value="NZ_JACHIO010000017.1"/>
</dbReference>
<dbReference type="CDD" id="cd00130">
    <property type="entry name" value="PAS"/>
    <property type="match status" value="1"/>
</dbReference>
<evidence type="ECO:0000256" key="3">
    <source>
        <dbReference type="ARBA" id="ARBA00022553"/>
    </source>
</evidence>
<evidence type="ECO:0000256" key="8">
    <source>
        <dbReference type="ARBA" id="ARBA00023012"/>
    </source>
</evidence>
<evidence type="ECO:0000256" key="6">
    <source>
        <dbReference type="ARBA" id="ARBA00022777"/>
    </source>
</evidence>
<dbReference type="InterPro" id="IPR005467">
    <property type="entry name" value="His_kinase_dom"/>
</dbReference>
<feature type="transmembrane region" description="Helical" evidence="9">
    <location>
        <begin position="12"/>
        <end position="32"/>
    </location>
</feature>
<dbReference type="InterPro" id="IPR007891">
    <property type="entry name" value="CHASE3"/>
</dbReference>
<dbReference type="PRINTS" id="PR00344">
    <property type="entry name" value="BCTRLSENSOR"/>
</dbReference>
<gene>
    <name evidence="13" type="ORF">HDF15_003852</name>
</gene>
<dbReference type="Gene3D" id="3.30.565.10">
    <property type="entry name" value="Histidine kinase-like ATPase, C-terminal domain"/>
    <property type="match status" value="1"/>
</dbReference>
<dbReference type="NCBIfam" id="TIGR00229">
    <property type="entry name" value="sensory_box"/>
    <property type="match status" value="1"/>
</dbReference>
<feature type="domain" description="Histidine kinase" evidence="10">
    <location>
        <begin position="372"/>
        <end position="591"/>
    </location>
</feature>
<dbReference type="InterPro" id="IPR003661">
    <property type="entry name" value="HisK_dim/P_dom"/>
</dbReference>
<accession>A0A7W7ZSR5</accession>
<dbReference type="SUPFAM" id="SSF47384">
    <property type="entry name" value="Homodimeric domain of signal transducing histidine kinase"/>
    <property type="match status" value="1"/>
</dbReference>
<dbReference type="Pfam" id="PF00989">
    <property type="entry name" value="PAS"/>
    <property type="match status" value="1"/>
</dbReference>
<dbReference type="InterPro" id="IPR035965">
    <property type="entry name" value="PAS-like_dom_sf"/>
</dbReference>
<evidence type="ECO:0000256" key="1">
    <source>
        <dbReference type="ARBA" id="ARBA00000085"/>
    </source>
</evidence>
<dbReference type="EMBL" id="JACHIO010000017">
    <property type="protein sequence ID" value="MBB5065484.1"/>
    <property type="molecule type" value="Genomic_DNA"/>
</dbReference>
<keyword evidence="9" id="KW-1133">Transmembrane helix</keyword>
<evidence type="ECO:0000259" key="11">
    <source>
        <dbReference type="PROSITE" id="PS50112"/>
    </source>
</evidence>
<comment type="caution">
    <text evidence="13">The sequence shown here is derived from an EMBL/GenBank/DDBJ whole genome shotgun (WGS) entry which is preliminary data.</text>
</comment>
<keyword evidence="6" id="KW-0418">Kinase</keyword>
<dbReference type="Pfam" id="PF02518">
    <property type="entry name" value="HATPase_c"/>
    <property type="match status" value="1"/>
</dbReference>
<evidence type="ECO:0000313" key="14">
    <source>
        <dbReference type="Proteomes" id="UP000584867"/>
    </source>
</evidence>
<evidence type="ECO:0000259" key="10">
    <source>
        <dbReference type="PROSITE" id="PS50109"/>
    </source>
</evidence>
<organism evidence="13 14">
    <name type="scientific">Granulicella mallensis</name>
    <dbReference type="NCBI Taxonomy" id="940614"/>
    <lineage>
        <taxon>Bacteria</taxon>
        <taxon>Pseudomonadati</taxon>
        <taxon>Acidobacteriota</taxon>
        <taxon>Terriglobia</taxon>
        <taxon>Terriglobales</taxon>
        <taxon>Acidobacteriaceae</taxon>
        <taxon>Granulicella</taxon>
    </lineage>
</organism>
<dbReference type="PROSITE" id="PS50109">
    <property type="entry name" value="HIS_KIN"/>
    <property type="match status" value="1"/>
</dbReference>
<dbReference type="SMART" id="SM00091">
    <property type="entry name" value="PAS"/>
    <property type="match status" value="1"/>
</dbReference>
<dbReference type="CDD" id="cd00082">
    <property type="entry name" value="HisKA"/>
    <property type="match status" value="1"/>
</dbReference>
<dbReference type="PROSITE" id="PS50113">
    <property type="entry name" value="PAC"/>
    <property type="match status" value="1"/>
</dbReference>
<dbReference type="InterPro" id="IPR013767">
    <property type="entry name" value="PAS_fold"/>
</dbReference>
<dbReference type="Gene3D" id="1.10.287.130">
    <property type="match status" value="1"/>
</dbReference>
<dbReference type="SMART" id="SM00388">
    <property type="entry name" value="HisKA"/>
    <property type="match status" value="1"/>
</dbReference>
<proteinExistence type="predicted"/>
<dbReference type="PANTHER" id="PTHR43065">
    <property type="entry name" value="SENSOR HISTIDINE KINASE"/>
    <property type="match status" value="1"/>
</dbReference>
<evidence type="ECO:0000256" key="4">
    <source>
        <dbReference type="ARBA" id="ARBA00022679"/>
    </source>
</evidence>
<dbReference type="InterPro" id="IPR003594">
    <property type="entry name" value="HATPase_dom"/>
</dbReference>
<dbReference type="SMART" id="SM00387">
    <property type="entry name" value="HATPase_c"/>
    <property type="match status" value="1"/>
</dbReference>
<dbReference type="GO" id="GO:0006355">
    <property type="term" value="P:regulation of DNA-templated transcription"/>
    <property type="evidence" value="ECO:0007669"/>
    <property type="project" value="InterPro"/>
</dbReference>
<keyword evidence="7" id="KW-0067">ATP-binding</keyword>
<dbReference type="InterPro" id="IPR000014">
    <property type="entry name" value="PAS"/>
</dbReference>
<dbReference type="InterPro" id="IPR036890">
    <property type="entry name" value="HATPase_C_sf"/>
</dbReference>
<comment type="catalytic activity">
    <reaction evidence="1">
        <text>ATP + protein L-histidine = ADP + protein N-phospho-L-histidine.</text>
        <dbReference type="EC" id="2.7.13.3"/>
    </reaction>
</comment>
<keyword evidence="8" id="KW-0902">Two-component regulatory system</keyword>
<dbReference type="InterPro" id="IPR036097">
    <property type="entry name" value="HisK_dim/P_sf"/>
</dbReference>
<feature type="transmembrane region" description="Helical" evidence="9">
    <location>
        <begin position="183"/>
        <end position="201"/>
    </location>
</feature>
<name>A0A7W7ZSR5_9BACT</name>
<feature type="domain" description="PAS" evidence="11">
    <location>
        <begin position="229"/>
        <end position="302"/>
    </location>
</feature>
<evidence type="ECO:0000259" key="12">
    <source>
        <dbReference type="PROSITE" id="PS50113"/>
    </source>
</evidence>
<dbReference type="InterPro" id="IPR000700">
    <property type="entry name" value="PAS-assoc_C"/>
</dbReference>
<keyword evidence="9" id="KW-0812">Transmembrane</keyword>
<dbReference type="SUPFAM" id="SSF55785">
    <property type="entry name" value="PYP-like sensor domain (PAS domain)"/>
    <property type="match status" value="1"/>
</dbReference>
<dbReference type="PROSITE" id="PS50112">
    <property type="entry name" value="PAS"/>
    <property type="match status" value="1"/>
</dbReference>
<dbReference type="GO" id="GO:0005524">
    <property type="term" value="F:ATP binding"/>
    <property type="evidence" value="ECO:0007669"/>
    <property type="project" value="UniProtKB-KW"/>
</dbReference>
<evidence type="ECO:0000313" key="13">
    <source>
        <dbReference type="EMBL" id="MBB5065484.1"/>
    </source>
</evidence>